<dbReference type="EMBL" id="BARU01006968">
    <property type="protein sequence ID" value="GAH39440.1"/>
    <property type="molecule type" value="Genomic_DNA"/>
</dbReference>
<reference evidence="2" key="1">
    <citation type="journal article" date="2014" name="Front. Microbiol.">
        <title>High frequency of phylogenetically diverse reductive dehalogenase-homologous genes in deep subseafloor sedimentary metagenomes.</title>
        <authorList>
            <person name="Kawai M."/>
            <person name="Futagami T."/>
            <person name="Toyoda A."/>
            <person name="Takaki Y."/>
            <person name="Nishi S."/>
            <person name="Hori S."/>
            <person name="Arai W."/>
            <person name="Tsubouchi T."/>
            <person name="Morono Y."/>
            <person name="Uchiyama I."/>
            <person name="Ito T."/>
            <person name="Fujiyama A."/>
            <person name="Inagaki F."/>
            <person name="Takami H."/>
        </authorList>
    </citation>
    <scope>NUCLEOTIDE SEQUENCE</scope>
    <source>
        <strain evidence="2">Expedition CK06-06</strain>
    </source>
</reference>
<evidence type="ECO:0000313" key="2">
    <source>
        <dbReference type="EMBL" id="GAH39440.1"/>
    </source>
</evidence>
<sequence length="310" mass="35657">MEKISAESKKRYAERIKVYKASLEEILSKCKKLEAEIRIADSSKPSSGAGEGQPVEEGAAAPSSSQDSMPVQDAIQGPNYKRLLLAAENLNLVSYYILMNSLSLSLLGIKNEAHLNEARKCCYKSIICLEEIVTRWLDVPFSDYEKGLVSIDAFNDREKYNLVRKMGFSIDAVVEGFGESSKWKWSFVELEGRYTVVTKNLINLKTFTANLDPRIEGYSERLAHLNLTKRLFQQSSDRYREKYELSTHRSDDIKRAISFLSALRRLHILLGESDQAEDIKKKIDIWRVKMEADQKKREQERRMEKLKKKS</sequence>
<evidence type="ECO:0000256" key="1">
    <source>
        <dbReference type="SAM" id="MobiDB-lite"/>
    </source>
</evidence>
<gene>
    <name evidence="2" type="ORF">S03H2_13735</name>
</gene>
<protein>
    <submittedName>
        <fullName evidence="2">Uncharacterized protein</fullName>
    </submittedName>
</protein>
<organism evidence="2">
    <name type="scientific">marine sediment metagenome</name>
    <dbReference type="NCBI Taxonomy" id="412755"/>
    <lineage>
        <taxon>unclassified sequences</taxon>
        <taxon>metagenomes</taxon>
        <taxon>ecological metagenomes</taxon>
    </lineage>
</organism>
<accession>X1G3Q4</accession>
<feature type="region of interest" description="Disordered" evidence="1">
    <location>
        <begin position="42"/>
        <end position="72"/>
    </location>
</feature>
<dbReference type="AlphaFoldDB" id="X1G3Q4"/>
<comment type="caution">
    <text evidence="2">The sequence shown here is derived from an EMBL/GenBank/DDBJ whole genome shotgun (WGS) entry which is preliminary data.</text>
</comment>
<name>X1G3Q4_9ZZZZ</name>
<proteinExistence type="predicted"/>